<feature type="domain" description="DUF8032" evidence="2">
    <location>
        <begin position="154"/>
        <end position="197"/>
    </location>
</feature>
<feature type="region of interest" description="Disordered" evidence="1">
    <location>
        <begin position="1"/>
        <end position="44"/>
    </location>
</feature>
<dbReference type="Proteomes" id="UP000235672">
    <property type="component" value="Unassembled WGS sequence"/>
</dbReference>
<dbReference type="AlphaFoldDB" id="A0A2J6PJV8"/>
<dbReference type="PANTHER" id="PTHR22949">
    <property type="entry name" value="WHITE COLLAR 2 PROTEIN WC2"/>
    <property type="match status" value="1"/>
</dbReference>
<sequence>MAPNMHSSQHAPHTSHPIAARSHSHSNSRTEELNEDERNSLFGDIPEAKKRKFILVDDPGKGGRVRVRVTLDTVDIKEIPDSFRKSNSVYPRSWFPLQMQSPPPSAHGSRFFESDDEDDTVEVDGGRKPRAKGKVMVSVPLADGGEAEVGVPRMRKSVRSKEVRLNDLGYRMTWHQSRVFADKTVFLQKALDAYRNKVRSTMDHIGKDVAPSASHFETRVGKRRWNERSKRERGGDA</sequence>
<dbReference type="PANTHER" id="PTHR22949:SF0">
    <property type="entry name" value="RE27538P"/>
    <property type="match status" value="1"/>
</dbReference>
<dbReference type="InterPro" id="IPR058345">
    <property type="entry name" value="DUF8032"/>
</dbReference>
<dbReference type="Pfam" id="PF26087">
    <property type="entry name" value="DUF8032"/>
    <property type="match status" value="2"/>
</dbReference>
<evidence type="ECO:0000313" key="4">
    <source>
        <dbReference type="Proteomes" id="UP000235672"/>
    </source>
</evidence>
<proteinExistence type="predicted"/>
<feature type="compositionally biased region" description="Polar residues" evidence="1">
    <location>
        <begin position="1"/>
        <end position="12"/>
    </location>
</feature>
<feature type="domain" description="DUF8032" evidence="2">
    <location>
        <begin position="55"/>
        <end position="97"/>
    </location>
</feature>
<keyword evidence="4" id="KW-1185">Reference proteome</keyword>
<organism evidence="3 4">
    <name type="scientific">Hyaloscypha hepaticicola</name>
    <dbReference type="NCBI Taxonomy" id="2082293"/>
    <lineage>
        <taxon>Eukaryota</taxon>
        <taxon>Fungi</taxon>
        <taxon>Dikarya</taxon>
        <taxon>Ascomycota</taxon>
        <taxon>Pezizomycotina</taxon>
        <taxon>Leotiomycetes</taxon>
        <taxon>Helotiales</taxon>
        <taxon>Hyaloscyphaceae</taxon>
        <taxon>Hyaloscypha</taxon>
    </lineage>
</organism>
<feature type="compositionally biased region" description="Basic and acidic residues" evidence="1">
    <location>
        <begin position="216"/>
        <end position="237"/>
    </location>
</feature>
<protein>
    <recommendedName>
        <fullName evidence="2">DUF8032 domain-containing protein</fullName>
    </recommendedName>
</protein>
<dbReference type="EMBL" id="KZ613523">
    <property type="protein sequence ID" value="PMD14294.1"/>
    <property type="molecule type" value="Genomic_DNA"/>
</dbReference>
<evidence type="ECO:0000259" key="2">
    <source>
        <dbReference type="Pfam" id="PF26087"/>
    </source>
</evidence>
<feature type="region of interest" description="Disordered" evidence="1">
    <location>
        <begin position="99"/>
        <end position="128"/>
    </location>
</feature>
<dbReference type="OrthoDB" id="5599902at2759"/>
<feature type="region of interest" description="Disordered" evidence="1">
    <location>
        <begin position="213"/>
        <end position="237"/>
    </location>
</feature>
<feature type="compositionally biased region" description="Basic and acidic residues" evidence="1">
    <location>
        <begin position="28"/>
        <end position="39"/>
    </location>
</feature>
<gene>
    <name evidence="3" type="ORF">NA56DRAFT_393876</name>
</gene>
<evidence type="ECO:0000256" key="1">
    <source>
        <dbReference type="SAM" id="MobiDB-lite"/>
    </source>
</evidence>
<name>A0A2J6PJV8_9HELO</name>
<evidence type="ECO:0000313" key="3">
    <source>
        <dbReference type="EMBL" id="PMD14294.1"/>
    </source>
</evidence>
<reference evidence="3 4" key="1">
    <citation type="submission" date="2016-05" db="EMBL/GenBank/DDBJ databases">
        <title>A degradative enzymes factory behind the ericoid mycorrhizal symbiosis.</title>
        <authorList>
            <consortium name="DOE Joint Genome Institute"/>
            <person name="Martino E."/>
            <person name="Morin E."/>
            <person name="Grelet G."/>
            <person name="Kuo A."/>
            <person name="Kohler A."/>
            <person name="Daghino S."/>
            <person name="Barry K."/>
            <person name="Choi C."/>
            <person name="Cichocki N."/>
            <person name="Clum A."/>
            <person name="Copeland A."/>
            <person name="Hainaut M."/>
            <person name="Haridas S."/>
            <person name="Labutti K."/>
            <person name="Lindquist E."/>
            <person name="Lipzen A."/>
            <person name="Khouja H.-R."/>
            <person name="Murat C."/>
            <person name="Ohm R."/>
            <person name="Olson A."/>
            <person name="Spatafora J."/>
            <person name="Veneault-Fourrey C."/>
            <person name="Henrissat B."/>
            <person name="Grigoriev I."/>
            <person name="Martin F."/>
            <person name="Perotto S."/>
        </authorList>
    </citation>
    <scope>NUCLEOTIDE SEQUENCE [LARGE SCALE GENOMIC DNA]</scope>
    <source>
        <strain evidence="3 4">UAMH 7357</strain>
    </source>
</reference>
<accession>A0A2J6PJV8</accession>